<dbReference type="InterPro" id="IPR003362">
    <property type="entry name" value="Bact_transf"/>
</dbReference>
<evidence type="ECO:0000259" key="3">
    <source>
        <dbReference type="Pfam" id="PF02397"/>
    </source>
</evidence>
<evidence type="ECO:0000256" key="2">
    <source>
        <dbReference type="SAM" id="Phobius"/>
    </source>
</evidence>
<dbReference type="PANTHER" id="PTHR30576:SF8">
    <property type="entry name" value="UNDECAPRENYL-PHOSPHATE GALACTOSE PHOSPHOTRANSFERASE"/>
    <property type="match status" value="1"/>
</dbReference>
<keyword evidence="4" id="KW-0808">Transferase</keyword>
<protein>
    <submittedName>
        <fullName evidence="4">Sugar transferase</fullName>
    </submittedName>
</protein>
<keyword evidence="2" id="KW-0472">Membrane</keyword>
<evidence type="ECO:0000313" key="4">
    <source>
        <dbReference type="EMBL" id="MDT2688857.1"/>
    </source>
</evidence>
<keyword evidence="2" id="KW-0812">Transmembrane</keyword>
<dbReference type="PANTHER" id="PTHR30576">
    <property type="entry name" value="COLANIC BIOSYNTHESIS UDP-GLUCOSE LIPID CARRIER TRANSFERASE"/>
    <property type="match status" value="1"/>
</dbReference>
<comment type="similarity">
    <text evidence="1">Belongs to the bacterial sugar transferase family.</text>
</comment>
<dbReference type="Pfam" id="PF02397">
    <property type="entry name" value="Bac_transf"/>
    <property type="match status" value="1"/>
</dbReference>
<dbReference type="EMBL" id="JARPZN010000001">
    <property type="protein sequence ID" value="MDT2688857.1"/>
    <property type="molecule type" value="Genomic_DNA"/>
</dbReference>
<feature type="transmembrane region" description="Helical" evidence="2">
    <location>
        <begin position="14"/>
        <end position="38"/>
    </location>
</feature>
<evidence type="ECO:0000313" key="5">
    <source>
        <dbReference type="Proteomes" id="UP001183682"/>
    </source>
</evidence>
<comment type="caution">
    <text evidence="4">The sequence shown here is derived from an EMBL/GenBank/DDBJ whole genome shotgun (WGS) entry which is preliminary data.</text>
</comment>
<sequence length="207" mass="24276">MQTKSLYERYFKRLLDIICSLLAIFVFSPLIIILAILIRCKLGSPIFFVQKRPGKNEEIFSMYKFRTMSNKLDKHGKLLPDNERLTKFGKVLRSTSMDELPELWNILMGHMSFVGPRPLLVEYLELYNEQQKKRHLVRPGLTGLAQVNGRNAISWEKKFFYDIRYVENITFIGDLLIIFKTMVNVFKREGITDENQATVEKFKGTKN</sequence>
<dbReference type="Proteomes" id="UP001183682">
    <property type="component" value="Unassembled WGS sequence"/>
</dbReference>
<feature type="domain" description="Bacterial sugar transferase" evidence="3">
    <location>
        <begin position="12"/>
        <end position="187"/>
    </location>
</feature>
<organism evidence="4 5">
    <name type="scientific">Enterococcus gallinarum</name>
    <dbReference type="NCBI Taxonomy" id="1353"/>
    <lineage>
        <taxon>Bacteria</taxon>
        <taxon>Bacillati</taxon>
        <taxon>Bacillota</taxon>
        <taxon>Bacilli</taxon>
        <taxon>Lactobacillales</taxon>
        <taxon>Enterococcaceae</taxon>
        <taxon>Enterococcus</taxon>
    </lineage>
</organism>
<evidence type="ECO:0000256" key="1">
    <source>
        <dbReference type="ARBA" id="ARBA00006464"/>
    </source>
</evidence>
<reference evidence="4" key="1">
    <citation type="submission" date="2023-03" db="EMBL/GenBank/DDBJ databases">
        <authorList>
            <person name="Shen W."/>
            <person name="Cai J."/>
        </authorList>
    </citation>
    <scope>NUCLEOTIDE SEQUENCE</scope>
    <source>
        <strain evidence="4">K69-2</strain>
    </source>
</reference>
<gene>
    <name evidence="4" type="ORF">P7E30_01385</name>
</gene>
<name>A0AAE4HL41_ENTGA</name>
<keyword evidence="2" id="KW-1133">Transmembrane helix</keyword>
<accession>A0AAE4HL41</accession>
<dbReference type="GO" id="GO:0016780">
    <property type="term" value="F:phosphotransferase activity, for other substituted phosphate groups"/>
    <property type="evidence" value="ECO:0007669"/>
    <property type="project" value="TreeGrafter"/>
</dbReference>
<dbReference type="AlphaFoldDB" id="A0AAE4HL41"/>
<dbReference type="RefSeq" id="WP_208787508.1">
    <property type="nucleotide sequence ID" value="NZ_JAMXHF010000001.1"/>
</dbReference>
<proteinExistence type="inferred from homology"/>